<feature type="coiled-coil region" evidence="1">
    <location>
        <begin position="111"/>
        <end position="292"/>
    </location>
</feature>
<dbReference type="EMBL" id="JAHUTI010000513">
    <property type="protein sequence ID" value="MED6232165.1"/>
    <property type="molecule type" value="Genomic_DNA"/>
</dbReference>
<keyword evidence="1" id="KW-0175">Coiled coil</keyword>
<dbReference type="PANTHER" id="PTHR18871:SF2">
    <property type="entry name" value="CENTROSOMAL PROTEIN OF 112 KDA"/>
    <property type="match status" value="1"/>
</dbReference>
<feature type="non-terminal residue" evidence="2">
    <location>
        <position position="1"/>
    </location>
</feature>
<sequence>ILDRKNREIEEIKSVYRAKQKESEEMIRKLEKKVQSVLRESQVICESKEKQIAELKKISDQSADSVKNEWEKKLHAAVAEMEQARFEMQKKHTENIQGLLDDTNHRLAKMESEHKARSQAAEQRVREMELRVKQHSVEVEKTDQFQQKVMQEKVRLEVQTASLSAKLQEANKRITMLQKEKEQQSEQHEENVMKLQAKHETDISHLHREHALSAAKATDVIEDLEKTVAHLKLQLQESDYRRHQQVSDQEMKFQQEKDELQANCEKKVLAVHSEAEREKIEAKRKIAKLEDALRAPLMCLWIRYHSVWMSSQTQMRGRLHALPHTHAHTYAMYAHTRAFFILQTRGIHMQAYIQVCSPVVSMCCSTHITPYNS</sequence>
<name>A0ABU7A3E6_9TELE</name>
<evidence type="ECO:0000256" key="1">
    <source>
        <dbReference type="SAM" id="Coils"/>
    </source>
</evidence>
<evidence type="ECO:0008006" key="4">
    <source>
        <dbReference type="Google" id="ProtNLM"/>
    </source>
</evidence>
<gene>
    <name evidence="2" type="ORF">ATANTOWER_023152</name>
</gene>
<feature type="coiled-coil region" evidence="1">
    <location>
        <begin position="2"/>
        <end position="40"/>
    </location>
</feature>
<evidence type="ECO:0000313" key="2">
    <source>
        <dbReference type="EMBL" id="MED6232165.1"/>
    </source>
</evidence>
<protein>
    <recommendedName>
        <fullName evidence="4">Centrosomal protein 112</fullName>
    </recommendedName>
</protein>
<dbReference type="PANTHER" id="PTHR18871">
    <property type="entry name" value="CENTROSOMAL PROTEIN OF 112 KDA"/>
    <property type="match status" value="1"/>
</dbReference>
<evidence type="ECO:0000313" key="3">
    <source>
        <dbReference type="Proteomes" id="UP001345963"/>
    </source>
</evidence>
<proteinExistence type="predicted"/>
<reference evidence="2 3" key="1">
    <citation type="submission" date="2021-07" db="EMBL/GenBank/DDBJ databases">
        <authorList>
            <person name="Palmer J.M."/>
        </authorList>
    </citation>
    <scope>NUCLEOTIDE SEQUENCE [LARGE SCALE GENOMIC DNA]</scope>
    <source>
        <strain evidence="2 3">AT_MEX2019</strain>
        <tissue evidence="2">Muscle</tissue>
    </source>
</reference>
<accession>A0ABU7A3E6</accession>
<dbReference type="Proteomes" id="UP001345963">
    <property type="component" value="Unassembled WGS sequence"/>
</dbReference>
<comment type="caution">
    <text evidence="2">The sequence shown here is derived from an EMBL/GenBank/DDBJ whole genome shotgun (WGS) entry which is preliminary data.</text>
</comment>
<keyword evidence="3" id="KW-1185">Reference proteome</keyword>
<organism evidence="2 3">
    <name type="scientific">Ataeniobius toweri</name>
    <dbReference type="NCBI Taxonomy" id="208326"/>
    <lineage>
        <taxon>Eukaryota</taxon>
        <taxon>Metazoa</taxon>
        <taxon>Chordata</taxon>
        <taxon>Craniata</taxon>
        <taxon>Vertebrata</taxon>
        <taxon>Euteleostomi</taxon>
        <taxon>Actinopterygii</taxon>
        <taxon>Neopterygii</taxon>
        <taxon>Teleostei</taxon>
        <taxon>Neoteleostei</taxon>
        <taxon>Acanthomorphata</taxon>
        <taxon>Ovalentaria</taxon>
        <taxon>Atherinomorphae</taxon>
        <taxon>Cyprinodontiformes</taxon>
        <taxon>Goodeidae</taxon>
        <taxon>Ataeniobius</taxon>
    </lineage>
</organism>
<dbReference type="InterPro" id="IPR055310">
    <property type="entry name" value="CEP112"/>
</dbReference>